<keyword evidence="2" id="KW-0479">Metal-binding</keyword>
<accession>A0ABR1P8L6</accession>
<comment type="caution">
    <text evidence="10">The sequence shown here is derived from an EMBL/GenBank/DDBJ whole genome shotgun (WGS) entry which is preliminary data.</text>
</comment>
<evidence type="ECO:0000259" key="9">
    <source>
        <dbReference type="Pfam" id="PF04082"/>
    </source>
</evidence>
<dbReference type="InterPro" id="IPR052202">
    <property type="entry name" value="Yeast_MetPath_Reg"/>
</dbReference>
<gene>
    <name evidence="10" type="ORF">SLS63_006478</name>
</gene>
<dbReference type="Proteomes" id="UP001430848">
    <property type="component" value="Unassembled WGS sequence"/>
</dbReference>
<dbReference type="Pfam" id="PF04082">
    <property type="entry name" value="Fungal_trans"/>
    <property type="match status" value="1"/>
</dbReference>
<evidence type="ECO:0000256" key="4">
    <source>
        <dbReference type="ARBA" id="ARBA00023015"/>
    </source>
</evidence>
<evidence type="ECO:0000256" key="2">
    <source>
        <dbReference type="ARBA" id="ARBA00022723"/>
    </source>
</evidence>
<protein>
    <recommendedName>
        <fullName evidence="9">Xylanolytic transcriptional activator regulatory domain-containing protein</fullName>
    </recommendedName>
</protein>
<keyword evidence="11" id="KW-1185">Reference proteome</keyword>
<name>A0ABR1P8L6_DIAER</name>
<keyword evidence="3" id="KW-0862">Zinc</keyword>
<evidence type="ECO:0000256" key="8">
    <source>
        <dbReference type="SAM" id="MobiDB-lite"/>
    </source>
</evidence>
<evidence type="ECO:0000256" key="6">
    <source>
        <dbReference type="ARBA" id="ARBA00023163"/>
    </source>
</evidence>
<reference evidence="10 11" key="1">
    <citation type="submission" date="2024-02" db="EMBL/GenBank/DDBJ databases">
        <title>De novo assembly and annotation of 12 fungi associated with fruit tree decline syndrome in Ontario, Canada.</title>
        <authorList>
            <person name="Sulman M."/>
            <person name="Ellouze W."/>
            <person name="Ilyukhin E."/>
        </authorList>
    </citation>
    <scope>NUCLEOTIDE SEQUENCE [LARGE SCALE GENOMIC DNA]</scope>
    <source>
        <strain evidence="10 11">M169</strain>
    </source>
</reference>
<dbReference type="PANTHER" id="PTHR47782">
    <property type="entry name" value="ZN(II)2CYS6 TRANSCRIPTION FACTOR (EUROFUNG)-RELATED"/>
    <property type="match status" value="1"/>
</dbReference>
<dbReference type="CDD" id="cd12148">
    <property type="entry name" value="fungal_TF_MHR"/>
    <property type="match status" value="1"/>
</dbReference>
<evidence type="ECO:0000256" key="7">
    <source>
        <dbReference type="ARBA" id="ARBA00023242"/>
    </source>
</evidence>
<feature type="region of interest" description="Disordered" evidence="8">
    <location>
        <begin position="287"/>
        <end position="323"/>
    </location>
</feature>
<evidence type="ECO:0000256" key="3">
    <source>
        <dbReference type="ARBA" id="ARBA00022833"/>
    </source>
</evidence>
<evidence type="ECO:0000256" key="5">
    <source>
        <dbReference type="ARBA" id="ARBA00023125"/>
    </source>
</evidence>
<evidence type="ECO:0000313" key="10">
    <source>
        <dbReference type="EMBL" id="KAK7728870.1"/>
    </source>
</evidence>
<feature type="compositionally biased region" description="Polar residues" evidence="8">
    <location>
        <begin position="308"/>
        <end position="317"/>
    </location>
</feature>
<comment type="subcellular location">
    <subcellularLocation>
        <location evidence="1">Nucleus</location>
    </subcellularLocation>
</comment>
<keyword evidence="6" id="KW-0804">Transcription</keyword>
<keyword evidence="4" id="KW-0805">Transcription regulation</keyword>
<keyword evidence="5" id="KW-0238">DNA-binding</keyword>
<proteinExistence type="predicted"/>
<dbReference type="InterPro" id="IPR007219">
    <property type="entry name" value="XnlR_reg_dom"/>
</dbReference>
<feature type="domain" description="Xylanolytic transcriptional activator regulatory" evidence="9">
    <location>
        <begin position="3"/>
        <end position="125"/>
    </location>
</feature>
<evidence type="ECO:0000256" key="1">
    <source>
        <dbReference type="ARBA" id="ARBA00004123"/>
    </source>
</evidence>
<dbReference type="PANTHER" id="PTHR47782:SF12">
    <property type="entry name" value="ZN(II)2CYS6 TRANSCRIPTION FACTOR (EUROFUNG)"/>
    <property type="match status" value="1"/>
</dbReference>
<organism evidence="10 11">
    <name type="scientific">Diaporthe eres</name>
    <name type="common">Phomopsis oblonga</name>
    <dbReference type="NCBI Taxonomy" id="83184"/>
    <lineage>
        <taxon>Eukaryota</taxon>
        <taxon>Fungi</taxon>
        <taxon>Dikarya</taxon>
        <taxon>Ascomycota</taxon>
        <taxon>Pezizomycotina</taxon>
        <taxon>Sordariomycetes</taxon>
        <taxon>Sordariomycetidae</taxon>
        <taxon>Diaporthales</taxon>
        <taxon>Diaporthaceae</taxon>
        <taxon>Diaporthe</taxon>
        <taxon>Diaporthe eres species complex</taxon>
    </lineage>
</organism>
<evidence type="ECO:0000313" key="11">
    <source>
        <dbReference type="Proteomes" id="UP001430848"/>
    </source>
</evidence>
<keyword evidence="7" id="KW-0539">Nucleus</keyword>
<dbReference type="EMBL" id="JAKNSF020000031">
    <property type="protein sequence ID" value="KAK7728870.1"/>
    <property type="molecule type" value="Genomic_DNA"/>
</dbReference>
<sequence length="418" mass="46265">MWVFWECYMIDRYSSSTLDRPFAISDQDISTPLPAHMDDADLAAASALYPDLATFETRYTGSGPNEMTVFLACVRLRQITSRIQSLASVTGNHSNRRSPDELQLLSTGNVFCALDELLGALEDWRTSIPVVTNPKCLYERHEYFEFLYAREKLLLIRRVMEVVPKRKGVPPQNILALLLRTAARGIELFSGLFEENAITYTRSYFSFLFTAGLSIMLSVSVSDGSTNDCNYTDSTSKTLVACECTLRRLGEKLPDAKPFVTVFEALHRNVAKVFYQRSNGSLRSTTFTTTGATEASHKVTEPVLGPRHSQSQAGQTSRADHPPLDIHLEDQARAAIGIPLPGASWPQCGGIDPEGAAMYRNEAGLEPGAILSAEITSPDEYTMFPWATMTEDNPLWSMEAGLGEYAYGDAGFNMALFQ</sequence>